<evidence type="ECO:0000256" key="3">
    <source>
        <dbReference type="ARBA" id="ARBA00010108"/>
    </source>
</evidence>
<keyword evidence="7" id="KW-0288">FMN</keyword>
<dbReference type="InterPro" id="IPR023468">
    <property type="entry name" value="Riboflavin_kinase"/>
</dbReference>
<dbReference type="AlphaFoldDB" id="A0A4P9ZHB0"/>
<comment type="similarity">
    <text evidence="3">Belongs to the flavokinase family.</text>
</comment>
<evidence type="ECO:0000256" key="11">
    <source>
        <dbReference type="ARBA" id="ARBA00029960"/>
    </source>
</evidence>
<dbReference type="GO" id="GO:0008531">
    <property type="term" value="F:riboflavin kinase activity"/>
    <property type="evidence" value="ECO:0007669"/>
    <property type="project" value="UniProtKB-EC"/>
</dbReference>
<keyword evidence="14" id="KW-1185">Reference proteome</keyword>
<dbReference type="EMBL" id="ML004438">
    <property type="protein sequence ID" value="RKP31691.1"/>
    <property type="molecule type" value="Genomic_DNA"/>
</dbReference>
<evidence type="ECO:0000259" key="12">
    <source>
        <dbReference type="SMART" id="SM00904"/>
    </source>
</evidence>
<dbReference type="UniPathway" id="UPA00276">
    <property type="reaction ID" value="UER00406"/>
</dbReference>
<sequence length="178" mass="20410">MRPPIPDKVAPPYPIRYENRIIVGFGRGSSELGIPTANVPVDDRLNALDPGIYFGWCRVSPSDTVSRVEHCDHHREVTFNYGRDLIPSERVCLPMVMSVGWNPFYHNKEKAAEIHVIYKFEQNFYGANVNLAILGYIRPELDYTNKEALIEDIMLDIKTAKAALERSEYKAYEHLVEL</sequence>
<evidence type="ECO:0000313" key="14">
    <source>
        <dbReference type="Proteomes" id="UP000268321"/>
    </source>
</evidence>
<dbReference type="Proteomes" id="UP000268321">
    <property type="component" value="Unassembled WGS sequence"/>
</dbReference>
<name>A0A4P9ZHB0_9ASCO</name>
<evidence type="ECO:0000256" key="4">
    <source>
        <dbReference type="ARBA" id="ARBA00012105"/>
    </source>
</evidence>
<evidence type="ECO:0000256" key="2">
    <source>
        <dbReference type="ARBA" id="ARBA00005201"/>
    </source>
</evidence>
<reference evidence="14" key="1">
    <citation type="journal article" date="2018" name="Nat. Microbiol.">
        <title>Leveraging single-cell genomics to expand the fungal tree of life.</title>
        <authorList>
            <person name="Ahrendt S.R."/>
            <person name="Quandt C.A."/>
            <person name="Ciobanu D."/>
            <person name="Clum A."/>
            <person name="Salamov A."/>
            <person name="Andreopoulos B."/>
            <person name="Cheng J.F."/>
            <person name="Woyke T."/>
            <person name="Pelin A."/>
            <person name="Henrissat B."/>
            <person name="Reynolds N.K."/>
            <person name="Benny G.L."/>
            <person name="Smith M.E."/>
            <person name="James T.Y."/>
            <person name="Grigoriev I.V."/>
        </authorList>
    </citation>
    <scope>NUCLEOTIDE SEQUENCE [LARGE SCALE GENOMIC DNA]</scope>
    <source>
        <strain evidence="14">Baker2002</strain>
    </source>
</reference>
<dbReference type="SMART" id="SM00904">
    <property type="entry name" value="Flavokinase"/>
    <property type="match status" value="1"/>
</dbReference>
<proteinExistence type="inferred from homology"/>
<evidence type="ECO:0000256" key="10">
    <source>
        <dbReference type="ARBA" id="ARBA00022840"/>
    </source>
</evidence>
<dbReference type="GO" id="GO:0009231">
    <property type="term" value="P:riboflavin biosynthetic process"/>
    <property type="evidence" value="ECO:0007669"/>
    <property type="project" value="InterPro"/>
</dbReference>
<gene>
    <name evidence="13" type="ORF">METBISCDRAFT_26342</name>
</gene>
<evidence type="ECO:0000256" key="5">
    <source>
        <dbReference type="ARBA" id="ARBA00017394"/>
    </source>
</evidence>
<evidence type="ECO:0000313" key="13">
    <source>
        <dbReference type="EMBL" id="RKP31691.1"/>
    </source>
</evidence>
<evidence type="ECO:0000256" key="6">
    <source>
        <dbReference type="ARBA" id="ARBA00022630"/>
    </source>
</evidence>
<dbReference type="InterPro" id="IPR015865">
    <property type="entry name" value="Riboflavin_kinase_bac/euk"/>
</dbReference>
<dbReference type="PANTHER" id="PTHR22749:SF6">
    <property type="entry name" value="RIBOFLAVIN KINASE"/>
    <property type="match status" value="1"/>
</dbReference>
<dbReference type="Gene3D" id="2.40.30.30">
    <property type="entry name" value="Riboflavin kinase-like"/>
    <property type="match status" value="1"/>
</dbReference>
<dbReference type="GO" id="GO:0005739">
    <property type="term" value="C:mitochondrion"/>
    <property type="evidence" value="ECO:0007669"/>
    <property type="project" value="TreeGrafter"/>
</dbReference>
<feature type="domain" description="Riboflavin kinase" evidence="12">
    <location>
        <begin position="10"/>
        <end position="165"/>
    </location>
</feature>
<dbReference type="GO" id="GO:0005524">
    <property type="term" value="F:ATP binding"/>
    <property type="evidence" value="ECO:0007669"/>
    <property type="project" value="UniProtKB-KW"/>
</dbReference>
<protein>
    <recommendedName>
        <fullName evidence="5">Riboflavin kinase</fullName>
        <ecNumber evidence="4">2.7.1.26</ecNumber>
    </recommendedName>
    <alternativeName>
        <fullName evidence="11">Flavin mononucleotide kinase 1</fullName>
    </alternativeName>
</protein>
<dbReference type="InterPro" id="IPR023465">
    <property type="entry name" value="Riboflavin_kinase_dom_sf"/>
</dbReference>
<dbReference type="Pfam" id="PF01687">
    <property type="entry name" value="Flavokinase"/>
    <property type="match status" value="1"/>
</dbReference>
<keyword evidence="9" id="KW-0547">Nucleotide-binding</keyword>
<comment type="pathway">
    <text evidence="2">Cofactor biosynthesis; FMN biosynthesis; FMN from riboflavin (ATP route): step 1/1.</text>
</comment>
<accession>A0A4P9ZHB0</accession>
<keyword evidence="13" id="KW-0418">Kinase</keyword>
<evidence type="ECO:0000256" key="9">
    <source>
        <dbReference type="ARBA" id="ARBA00022741"/>
    </source>
</evidence>
<dbReference type="PANTHER" id="PTHR22749">
    <property type="entry name" value="RIBOFLAVIN KINASE/FMN ADENYLYLTRANSFERASE"/>
    <property type="match status" value="1"/>
</dbReference>
<dbReference type="EC" id="2.7.1.26" evidence="4"/>
<dbReference type="SUPFAM" id="SSF82114">
    <property type="entry name" value="Riboflavin kinase-like"/>
    <property type="match status" value="1"/>
</dbReference>
<keyword evidence="8" id="KW-0808">Transferase</keyword>
<evidence type="ECO:0000256" key="7">
    <source>
        <dbReference type="ARBA" id="ARBA00022643"/>
    </source>
</evidence>
<organism evidence="13 14">
    <name type="scientific">Metschnikowia bicuspidata</name>
    <dbReference type="NCBI Taxonomy" id="27322"/>
    <lineage>
        <taxon>Eukaryota</taxon>
        <taxon>Fungi</taxon>
        <taxon>Dikarya</taxon>
        <taxon>Ascomycota</taxon>
        <taxon>Saccharomycotina</taxon>
        <taxon>Pichiomycetes</taxon>
        <taxon>Metschnikowiaceae</taxon>
        <taxon>Metschnikowia</taxon>
    </lineage>
</organism>
<dbReference type="OrthoDB" id="276388at2759"/>
<comment type="function">
    <text evidence="1">Catalyzes the phosphorylation of riboflavin (vitamin B2) to form flavin mononucleotide (FMN) coenzyme.</text>
</comment>
<keyword evidence="6" id="KW-0285">Flavoprotein</keyword>
<evidence type="ECO:0000256" key="8">
    <source>
        <dbReference type="ARBA" id="ARBA00022679"/>
    </source>
</evidence>
<evidence type="ECO:0000256" key="1">
    <source>
        <dbReference type="ARBA" id="ARBA00003572"/>
    </source>
</evidence>
<keyword evidence="10" id="KW-0067">ATP-binding</keyword>
<dbReference type="GO" id="GO:0009398">
    <property type="term" value="P:FMN biosynthetic process"/>
    <property type="evidence" value="ECO:0007669"/>
    <property type="project" value="UniProtKB-UniPathway"/>
</dbReference>